<comment type="caution">
    <text evidence="3">The sequence shown here is derived from an EMBL/GenBank/DDBJ whole genome shotgun (WGS) entry which is preliminary data.</text>
</comment>
<reference evidence="3 4" key="1">
    <citation type="submission" date="2016-02" db="EMBL/GenBank/DDBJ databases">
        <title>Genome analysis of coral dinoflagellate symbionts highlights evolutionary adaptations to a symbiotic lifestyle.</title>
        <authorList>
            <person name="Aranda M."/>
            <person name="Li Y."/>
            <person name="Liew Y.J."/>
            <person name="Baumgarten S."/>
            <person name="Simakov O."/>
            <person name="Wilson M."/>
            <person name="Piel J."/>
            <person name="Ashoor H."/>
            <person name="Bougouffa S."/>
            <person name="Bajic V.B."/>
            <person name="Ryu T."/>
            <person name="Ravasi T."/>
            <person name="Bayer T."/>
            <person name="Micklem G."/>
            <person name="Kim H."/>
            <person name="Bhak J."/>
            <person name="Lajeunesse T.C."/>
            <person name="Voolstra C.R."/>
        </authorList>
    </citation>
    <scope>NUCLEOTIDE SEQUENCE [LARGE SCALE GENOMIC DNA]</scope>
    <source>
        <strain evidence="3 4">CCMP2467</strain>
    </source>
</reference>
<keyword evidence="4" id="KW-1185">Reference proteome</keyword>
<accession>A0A1Q9DL28</accession>
<feature type="region of interest" description="Disordered" evidence="2">
    <location>
        <begin position="660"/>
        <end position="702"/>
    </location>
</feature>
<dbReference type="OMA" id="TRECNAR"/>
<keyword evidence="1" id="KW-0175">Coiled coil</keyword>
<dbReference type="OrthoDB" id="425886at2759"/>
<dbReference type="PANTHER" id="PTHR45615:SF63">
    <property type="entry name" value="CHROMOSOME UNDETERMINED SCAFFOLD_10, WHOLE GENOME SHOTGUN SEQUENCE"/>
    <property type="match status" value="1"/>
</dbReference>
<feature type="compositionally biased region" description="Low complexity" evidence="2">
    <location>
        <begin position="476"/>
        <end position="488"/>
    </location>
</feature>
<feature type="region of interest" description="Disordered" evidence="2">
    <location>
        <begin position="472"/>
        <end position="493"/>
    </location>
</feature>
<gene>
    <name evidence="3" type="ORF">AK812_SmicGene21934</name>
</gene>
<protein>
    <submittedName>
        <fullName evidence="3">Uncharacterized protein</fullName>
    </submittedName>
</protein>
<proteinExistence type="predicted"/>
<feature type="compositionally biased region" description="Basic and acidic residues" evidence="2">
    <location>
        <begin position="149"/>
        <end position="165"/>
    </location>
</feature>
<feature type="compositionally biased region" description="Low complexity" evidence="2">
    <location>
        <begin position="747"/>
        <end position="774"/>
    </location>
</feature>
<dbReference type="PANTHER" id="PTHR45615">
    <property type="entry name" value="MYOSIN HEAVY CHAIN, NON-MUSCLE"/>
    <property type="match status" value="1"/>
</dbReference>
<evidence type="ECO:0000313" key="3">
    <source>
        <dbReference type="EMBL" id="OLP95884.1"/>
    </source>
</evidence>
<evidence type="ECO:0000256" key="1">
    <source>
        <dbReference type="SAM" id="Coils"/>
    </source>
</evidence>
<feature type="region of interest" description="Disordered" evidence="2">
    <location>
        <begin position="745"/>
        <end position="807"/>
    </location>
</feature>
<dbReference type="AlphaFoldDB" id="A0A1Q9DL28"/>
<feature type="region of interest" description="Disordered" evidence="2">
    <location>
        <begin position="149"/>
        <end position="169"/>
    </location>
</feature>
<organism evidence="3 4">
    <name type="scientific">Symbiodinium microadriaticum</name>
    <name type="common">Dinoflagellate</name>
    <name type="synonym">Zooxanthella microadriatica</name>
    <dbReference type="NCBI Taxonomy" id="2951"/>
    <lineage>
        <taxon>Eukaryota</taxon>
        <taxon>Sar</taxon>
        <taxon>Alveolata</taxon>
        <taxon>Dinophyceae</taxon>
        <taxon>Suessiales</taxon>
        <taxon>Symbiodiniaceae</taxon>
        <taxon>Symbiodinium</taxon>
    </lineage>
</organism>
<name>A0A1Q9DL28_SYMMI</name>
<evidence type="ECO:0000256" key="2">
    <source>
        <dbReference type="SAM" id="MobiDB-lite"/>
    </source>
</evidence>
<dbReference type="EMBL" id="LSRX01000487">
    <property type="protein sequence ID" value="OLP95884.1"/>
    <property type="molecule type" value="Genomic_DNA"/>
</dbReference>
<dbReference type="Proteomes" id="UP000186817">
    <property type="component" value="Unassembled WGS sequence"/>
</dbReference>
<feature type="coiled-coil region" evidence="1">
    <location>
        <begin position="190"/>
        <end position="301"/>
    </location>
</feature>
<dbReference type="SUPFAM" id="SSF49599">
    <property type="entry name" value="TRAF domain-like"/>
    <property type="match status" value="1"/>
</dbReference>
<evidence type="ECO:0000313" key="4">
    <source>
        <dbReference type="Proteomes" id="UP000186817"/>
    </source>
</evidence>
<sequence>MRVAVEYATADALSDLKAEVQQLASNAKKRDEFVKGQITKLEQLTSMLEKDSSYTLNQHQQKIQDQEESMNKLQSETTDLRQELNGEVSKVADLKTKADFLEERVTSVHDLANQNYKVLHEMQSKAQQEHLEELKKARQDLEKHALEAARKDAEEVSTKAKKDLDGATSAVRGEMSKGLQELQASMQQSFAALEQNMRETRQALEEKCNTMVEESRQKQQALEQSLEKKIAQAEAASKQLTEEQVSLEKQARQHEEEVMHAELKKLDGEMKDNCQELRQDAEESQQQLQQFRREAEDRSAAVLAENRANVELLQGESARLNAFCAGVSGLPTRQVEWRLPEDTLKQLEKVQDREPVDDPSLVGDAQASFFSPPFEAAGTRGMQLELRVHTRRSAPGDEEDASGNVCSLYLWACRGLQLVFRLFLGTESVVLRHSFDGKSPCGMKRMGSIIEQKSLDGSLKLGIEIHESLVESTTGSSSASDPMAAPADEPVESRGPVDGVLAVQRYVNHRLLELMQSQGKAFLDQLHKKVDVMRSRAVRRVQWRLENGPMLYQNFSKEQAVRSTAFQAAGVCGMQLVFYPQGCAGARPGFCSVFLSCPPNVTLRCWLWAGRLRKEARQEPAEQPELIGRVNFARFENVIDPVDESVELVLEIEEAQLASKTTMSSQPMPIEDGASRMDASEFSKQGPAIQSMSEPSKTDGRIERADVQRTKIQHTGGKPPPESVQQLPSIWTTQGFHSFGELEEGTSTRANTASTAKAASTNQSSPTPRLAGKPGPRKGGGRAPLSAREAKYKEYNQGSQPLPQPSY</sequence>